<name>A0A645GY31_9ZZZZ</name>
<organism evidence="1">
    <name type="scientific">bioreactor metagenome</name>
    <dbReference type="NCBI Taxonomy" id="1076179"/>
    <lineage>
        <taxon>unclassified sequences</taxon>
        <taxon>metagenomes</taxon>
        <taxon>ecological metagenomes</taxon>
    </lineage>
</organism>
<accession>A0A645GY31</accession>
<protein>
    <submittedName>
        <fullName evidence="1">Uncharacterized protein</fullName>
    </submittedName>
</protein>
<comment type="caution">
    <text evidence="1">The sequence shown here is derived from an EMBL/GenBank/DDBJ whole genome shotgun (WGS) entry which is preliminary data.</text>
</comment>
<gene>
    <name evidence="1" type="ORF">SDC9_179236</name>
</gene>
<reference evidence="1" key="1">
    <citation type="submission" date="2019-08" db="EMBL/GenBank/DDBJ databases">
        <authorList>
            <person name="Kucharzyk K."/>
            <person name="Murdoch R.W."/>
            <person name="Higgins S."/>
            <person name="Loffler F."/>
        </authorList>
    </citation>
    <scope>NUCLEOTIDE SEQUENCE</scope>
</reference>
<evidence type="ECO:0000313" key="1">
    <source>
        <dbReference type="EMBL" id="MPN31761.1"/>
    </source>
</evidence>
<dbReference type="AlphaFoldDB" id="A0A645GY31"/>
<proteinExistence type="predicted"/>
<sequence length="103" mass="11445">MPTAENQLLGRGFPCLAHADDVIRQVLTIRIDGDNAFIRRVLVIDIRQRGFQGCALAAVHAVVNDLCIRLEGIKQRAFVRAAAVVDNDKVICSFFMEIEHEAV</sequence>
<dbReference type="EMBL" id="VSSQ01083432">
    <property type="protein sequence ID" value="MPN31761.1"/>
    <property type="molecule type" value="Genomic_DNA"/>
</dbReference>